<reference evidence="2" key="1">
    <citation type="journal article" date="2023" name="Hortic. Res.">
        <title>A chromosome-level phased genome enabling allele-level studies in sweet orange: a case study on citrus Huanglongbing tolerance.</title>
        <authorList>
            <person name="Wu B."/>
            <person name="Yu Q."/>
            <person name="Deng Z."/>
            <person name="Duan Y."/>
            <person name="Luo F."/>
            <person name="Gmitter F. Jr."/>
        </authorList>
    </citation>
    <scope>NUCLEOTIDE SEQUENCE [LARGE SCALE GENOMIC DNA]</scope>
    <source>
        <strain evidence="2">cv. Valencia</strain>
    </source>
</reference>
<evidence type="ECO:0000313" key="1">
    <source>
        <dbReference type="EMBL" id="KAH9677576.1"/>
    </source>
</evidence>
<gene>
    <name evidence="1" type="ORF">KPL71_025417</name>
</gene>
<dbReference type="Proteomes" id="UP000829398">
    <property type="component" value="Chromosome 9"/>
</dbReference>
<evidence type="ECO:0000313" key="2">
    <source>
        <dbReference type="Proteomes" id="UP000829398"/>
    </source>
</evidence>
<comment type="caution">
    <text evidence="1">The sequence shown here is derived from an EMBL/GenBank/DDBJ whole genome shotgun (WGS) entry which is preliminary data.</text>
</comment>
<organism evidence="1 2">
    <name type="scientific">Citrus sinensis</name>
    <name type="common">Sweet orange</name>
    <name type="synonym">Citrus aurantium var. sinensis</name>
    <dbReference type="NCBI Taxonomy" id="2711"/>
    <lineage>
        <taxon>Eukaryota</taxon>
        <taxon>Viridiplantae</taxon>
        <taxon>Streptophyta</taxon>
        <taxon>Embryophyta</taxon>
        <taxon>Tracheophyta</taxon>
        <taxon>Spermatophyta</taxon>
        <taxon>Magnoliopsida</taxon>
        <taxon>eudicotyledons</taxon>
        <taxon>Gunneridae</taxon>
        <taxon>Pentapetalae</taxon>
        <taxon>rosids</taxon>
        <taxon>malvids</taxon>
        <taxon>Sapindales</taxon>
        <taxon>Rutaceae</taxon>
        <taxon>Aurantioideae</taxon>
        <taxon>Citrus</taxon>
    </lineage>
</organism>
<dbReference type="EMBL" id="CM039178">
    <property type="protein sequence ID" value="KAH9677576.1"/>
    <property type="molecule type" value="Genomic_DNA"/>
</dbReference>
<accession>A0ACB8HS35</accession>
<sequence>MRSESETAEDQRSQYLSKSDDDTSSSMFRKKSKILYTRNELISLSELDSCQKLPIGLDQSILGSELSISWTGLSHSCHNSDPGTFHGYLPRHLHPNQECDLSRSGDIASNCVSDATDSVVKGSEYHLPKRSDGAYRPPHLCKAKIQSRAENEDFYNNETFGSSENLSQESAEEERRRRDSFELMRKEQLKAFQEKQNKILDEHKENLDPEIGLLLEANGNCKRFMNKYNESEESVASQAEAGDPAGHALASTFLLPAVLESRSLTKSLTSTFTSEVIDSAALGNMSNKVNPCDTKRDQIKGYGLHSSGLDDQFLGVFDISIEKEPAGGISSGYLKEGFEVHGPQNEEVARQNSANLPSGRNEPVQTLMASTTSSAIDEIFEQLHYRNKRNVTPLVLPHEYFELSTLPDPIELYSTNHHSVKGWSTKNRKGKYPTSAADHASSQYLSLEKKGLCQTDAETSSKLNRETLDKLCFSEIEGFPKDSQTTEFSSIQRDSLGMLTRNDVLKPHRFSNESGSMKINCEGIMSSSWTKQTVASKIEENLSISDDNQTKIGFNLGSEPACMHPNSADELFLPDEDSLITADDYILPLESTSMSAGRLFKDNLLTSSSQVDVNDKLADLNPFLGEKRSTQLGLEGPVFDSYDKMGLESFYAALHTQHCFPQFGHCQMNPGRANFKSSDAQQVQIPASNSKTNIYTPQPLCFQSNVLADPFRHPHADLRRFGHPTNSPLPQQMPGPNNFSHHLVHGFPRGLPSSHPNGGMTSNGQELYPPQHLPYHYQRQNYGPFRVPNSGHTAGVIGYPAAVGKPFQMEERSRQTHPLPDVGRGSGNFGKQVDTGFWY</sequence>
<keyword evidence="2" id="KW-1185">Reference proteome</keyword>
<protein>
    <submittedName>
        <fullName evidence="1">Uncharacterized protein</fullName>
    </submittedName>
</protein>
<proteinExistence type="predicted"/>
<name>A0ACB8HS35_CITSI</name>